<sequence>MLVLISLLLVALLLAVFLLWLKLVAPVHPVFMLLSIVSGLLKPTDHAGKPTPRPELLTPARYPATTPPPNTASKHGEIEYLDDGTQAIHWYAEVAGVTFHLVTAGNPAWEPVLMLHGLPESWWAFHNQISDLSKDHYVIALDLKGYGQSDKRLTLDYTNATMAREIASLLDKLGIGRFNLVSHDRGTIIADHMTSVPSLNGRILRYVRMQQSFDEPHGLPEPPHALFKSKLGEALFKSKNLIPLTYIGMFQSGIRPSVLKRLDYEFKFRGVAGALRKYFETTNLAIELKDRHNFLFKAMTMPVLILQGRYDKGQHPSEYARSADFGPKIKVQVIEASHFSHLENPVAVNAAIRAFFQSAKVNS</sequence>
<organism evidence="1 2">
    <name type="scientific">Paraburkholderia phymatum</name>
    <dbReference type="NCBI Taxonomy" id="148447"/>
    <lineage>
        <taxon>Bacteria</taxon>
        <taxon>Pseudomonadati</taxon>
        <taxon>Pseudomonadota</taxon>
        <taxon>Betaproteobacteria</taxon>
        <taxon>Burkholderiales</taxon>
        <taxon>Burkholderiaceae</taxon>
        <taxon>Paraburkholderia</taxon>
    </lineage>
</organism>
<gene>
    <name evidence="1" type="ORF">AB4Y32_30875</name>
</gene>
<dbReference type="EMBL" id="JBFRCH010000027">
    <property type="protein sequence ID" value="MEX3936141.1"/>
    <property type="molecule type" value="Genomic_DNA"/>
</dbReference>
<keyword evidence="1" id="KW-0378">Hydrolase</keyword>
<proteinExistence type="predicted"/>
<dbReference type="Proteomes" id="UP001558850">
    <property type="component" value="Unassembled WGS sequence"/>
</dbReference>
<keyword evidence="2" id="KW-1185">Reference proteome</keyword>
<protein>
    <submittedName>
        <fullName evidence="1">Alpha/beta fold hydrolase</fullName>
    </submittedName>
</protein>
<name>A0ACC6U919_9BURK</name>
<evidence type="ECO:0000313" key="1">
    <source>
        <dbReference type="EMBL" id="MEX3936141.1"/>
    </source>
</evidence>
<evidence type="ECO:0000313" key="2">
    <source>
        <dbReference type="Proteomes" id="UP001558850"/>
    </source>
</evidence>
<comment type="caution">
    <text evidence="1">The sequence shown here is derived from an EMBL/GenBank/DDBJ whole genome shotgun (WGS) entry which is preliminary data.</text>
</comment>
<accession>A0ACC6U919</accession>
<reference evidence="1" key="1">
    <citation type="submission" date="2024-07" db="EMBL/GenBank/DDBJ databases">
        <title>A survey of Mimosa microsymbionts across Brazilian biomes reveals a high diversity of Paraburkholderia nodulating endemic species, but also that Cupriavidus is common as a symbiont of widespread species.</title>
        <authorList>
            <person name="Rouws L."/>
            <person name="Barauna A."/>
            <person name="Beukes C."/>
            <person name="Rouws J.R.C."/>
            <person name="De Faria S.M."/>
            <person name="Gross E."/>
            <person name="Bueno Dos Reis Junior F."/>
            <person name="Simon M.F."/>
            <person name="Maluk M."/>
            <person name="Odee D.W."/>
            <person name="Kenicer G."/>
            <person name="Young J.P.W."/>
            <person name="Reis V.M."/>
            <person name="Zilli J."/>
            <person name="James E.K."/>
        </authorList>
    </citation>
    <scope>NUCLEOTIDE SEQUENCE</scope>
    <source>
        <strain evidence="1">EG181B</strain>
    </source>
</reference>